<comment type="similarity">
    <text evidence="2">Belongs to the GMC oxidoreductase family.</text>
</comment>
<dbReference type="AlphaFoldDB" id="A0A0M3IL60"/>
<dbReference type="InterPro" id="IPR012132">
    <property type="entry name" value="GMC_OxRdtase"/>
</dbReference>
<sequence length="405" mass="44972">MGFRQLSIGVLVLALLLYFLLPFELINSRYVQVKTVRDLQPQYEYIIVGGGAAGILLASRLSSDPNVFVLLLEAGEQMPWFAHSPYFLGGGAAGILLASRLSSDPNVFVLLLEAGEQMPWFAHSPYFRYLFDSNEISYGWNVTLSSYNNEPERWDYWRVLGGSGASGNSFYDIPSTSEWDAWAEDRQLLDVWSSNTIDTATFYWRKSDGRSASVLDYLAPEVQSRFNLHILNGARTTKIAFDMDGMATGVSYIYEGRLHRVLVNREVILSAGVIGSPHLLLLSGIGSDEQLQQFNITPIRSLPAVGEQLAGPLSATIHYDTDQDCSAETNNSFVDWITTTLCQNLNGIRFVNSIYNSISVMAKRISMVYDGSQRNLSVISISGRRMYTAGSITAERSLASNNVDI</sequence>
<dbReference type="Pfam" id="PF00732">
    <property type="entry name" value="GMC_oxred_N"/>
    <property type="match status" value="1"/>
</dbReference>
<proteinExistence type="inferred from homology"/>
<feature type="domain" description="Glucose-methanol-choline oxidoreductase N-terminal" evidence="5">
    <location>
        <begin position="206"/>
        <end position="309"/>
    </location>
</feature>
<keyword evidence="6" id="KW-1185">Reference proteome</keyword>
<keyword evidence="4" id="KW-0274">FAD</keyword>
<protein>
    <submittedName>
        <fullName evidence="7">GMC_OxRdtase_N domain-containing protein</fullName>
    </submittedName>
</protein>
<evidence type="ECO:0000313" key="6">
    <source>
        <dbReference type="Proteomes" id="UP000036681"/>
    </source>
</evidence>
<dbReference type="SUPFAM" id="SSF51905">
    <property type="entry name" value="FAD/NAD(P)-binding domain"/>
    <property type="match status" value="2"/>
</dbReference>
<dbReference type="PANTHER" id="PTHR11552">
    <property type="entry name" value="GLUCOSE-METHANOL-CHOLINE GMC OXIDOREDUCTASE"/>
    <property type="match status" value="1"/>
</dbReference>
<dbReference type="InterPro" id="IPR000172">
    <property type="entry name" value="GMC_OxRdtase_N"/>
</dbReference>
<comment type="cofactor">
    <cofactor evidence="1">
        <name>FAD</name>
        <dbReference type="ChEBI" id="CHEBI:57692"/>
    </cofactor>
</comment>
<dbReference type="Gene3D" id="3.50.50.60">
    <property type="entry name" value="FAD/NAD(P)-binding domain"/>
    <property type="match status" value="2"/>
</dbReference>
<dbReference type="GO" id="GO:0050660">
    <property type="term" value="F:flavin adenine dinucleotide binding"/>
    <property type="evidence" value="ECO:0007669"/>
    <property type="project" value="InterPro"/>
</dbReference>
<evidence type="ECO:0000259" key="5">
    <source>
        <dbReference type="Pfam" id="PF00732"/>
    </source>
</evidence>
<evidence type="ECO:0000256" key="1">
    <source>
        <dbReference type="ARBA" id="ARBA00001974"/>
    </source>
</evidence>
<dbReference type="WBParaSite" id="ALUE_0001948801-mRNA-1">
    <property type="protein sequence ID" value="ALUE_0001948801-mRNA-1"/>
    <property type="gene ID" value="ALUE_0001948801"/>
</dbReference>
<accession>A0A0M3IL60</accession>
<dbReference type="Proteomes" id="UP000036681">
    <property type="component" value="Unplaced"/>
</dbReference>
<dbReference type="PANTHER" id="PTHR11552:SF147">
    <property type="entry name" value="CHOLINE DEHYDROGENASE, MITOCHONDRIAL"/>
    <property type="match status" value="1"/>
</dbReference>
<name>A0A0M3IL60_ASCLU</name>
<reference evidence="7" key="1">
    <citation type="submission" date="2017-02" db="UniProtKB">
        <authorList>
            <consortium name="WormBaseParasite"/>
        </authorList>
    </citation>
    <scope>IDENTIFICATION</scope>
</reference>
<dbReference type="InterPro" id="IPR036188">
    <property type="entry name" value="FAD/NAD-bd_sf"/>
</dbReference>
<evidence type="ECO:0000256" key="3">
    <source>
        <dbReference type="ARBA" id="ARBA00022630"/>
    </source>
</evidence>
<evidence type="ECO:0000256" key="4">
    <source>
        <dbReference type="ARBA" id="ARBA00022827"/>
    </source>
</evidence>
<organism evidence="6 7">
    <name type="scientific">Ascaris lumbricoides</name>
    <name type="common">Giant roundworm</name>
    <dbReference type="NCBI Taxonomy" id="6252"/>
    <lineage>
        <taxon>Eukaryota</taxon>
        <taxon>Metazoa</taxon>
        <taxon>Ecdysozoa</taxon>
        <taxon>Nematoda</taxon>
        <taxon>Chromadorea</taxon>
        <taxon>Rhabditida</taxon>
        <taxon>Spirurina</taxon>
        <taxon>Ascaridomorpha</taxon>
        <taxon>Ascaridoidea</taxon>
        <taxon>Ascarididae</taxon>
        <taxon>Ascaris</taxon>
    </lineage>
</organism>
<dbReference type="GO" id="GO:0016614">
    <property type="term" value="F:oxidoreductase activity, acting on CH-OH group of donors"/>
    <property type="evidence" value="ECO:0007669"/>
    <property type="project" value="InterPro"/>
</dbReference>
<evidence type="ECO:0000313" key="7">
    <source>
        <dbReference type="WBParaSite" id="ALUE_0001948801-mRNA-1"/>
    </source>
</evidence>
<keyword evidence="3" id="KW-0285">Flavoprotein</keyword>
<evidence type="ECO:0000256" key="2">
    <source>
        <dbReference type="ARBA" id="ARBA00010790"/>
    </source>
</evidence>